<dbReference type="EMBL" id="AP019307">
    <property type="protein sequence ID" value="BBH17192.1"/>
    <property type="molecule type" value="Genomic_DNA"/>
</dbReference>
<dbReference type="KEGG" id="nbe:Back2_14790"/>
<keyword evidence="1" id="KW-0472">Membrane</keyword>
<organism evidence="3 4">
    <name type="scientific">Nocardioides baekrokdamisoli</name>
    <dbReference type="NCBI Taxonomy" id="1804624"/>
    <lineage>
        <taxon>Bacteria</taxon>
        <taxon>Bacillati</taxon>
        <taxon>Actinomycetota</taxon>
        <taxon>Actinomycetes</taxon>
        <taxon>Propionibacteriales</taxon>
        <taxon>Nocardioidaceae</taxon>
        <taxon>Nocardioides</taxon>
    </lineage>
</organism>
<evidence type="ECO:0000313" key="4">
    <source>
        <dbReference type="Proteomes" id="UP000271573"/>
    </source>
</evidence>
<gene>
    <name evidence="3" type="ORF">Back2_14790</name>
</gene>
<reference evidence="3 4" key="1">
    <citation type="submission" date="2018-11" db="EMBL/GenBank/DDBJ databases">
        <title>Complete genome sequence of Nocardioides baekrokdamisoli strain KCTC 39748.</title>
        <authorList>
            <person name="Kang S.W."/>
            <person name="Lee K.C."/>
            <person name="Kim K.K."/>
            <person name="Kim J.S."/>
            <person name="Kim D.S."/>
            <person name="Ko S.H."/>
            <person name="Yang S.H."/>
            <person name="Shin Y.K."/>
            <person name="Lee J.S."/>
        </authorList>
    </citation>
    <scope>NUCLEOTIDE SEQUENCE [LARGE SCALE GENOMIC DNA]</scope>
    <source>
        <strain evidence="3 4">KCTC 39748</strain>
    </source>
</reference>
<keyword evidence="1" id="KW-0812">Transmembrane</keyword>
<evidence type="ECO:0000313" key="3">
    <source>
        <dbReference type="EMBL" id="BBH17192.1"/>
    </source>
</evidence>
<sequence length="228" mass="24926">MGYLEYQVEKAAVRSFGWFLKFLLVGGAVILFFGWPIAVFGPKSGAHWTTGHAVLAAVAEIGWLALLIVGYTWWRGDREPKQPGAKTRRGVPVAERTPAPVHVRKPLKEPLSKAGEPTFARIQSLFQDLVIGQEEFRAMLAEVRALGSQVDLRHITLAEYIEACAQVVAPYDQRSAPTEVSAPARGADTDVAALTQLADLHQRGILTDDEFAAKKRQVLRLDAAGVDA</sequence>
<evidence type="ECO:0000259" key="2">
    <source>
        <dbReference type="Pfam" id="PF09851"/>
    </source>
</evidence>
<keyword evidence="1" id="KW-1133">Transmembrane helix</keyword>
<feature type="transmembrane region" description="Helical" evidence="1">
    <location>
        <begin position="20"/>
        <end position="41"/>
    </location>
</feature>
<dbReference type="Pfam" id="PF09851">
    <property type="entry name" value="SHOCT"/>
    <property type="match status" value="1"/>
</dbReference>
<dbReference type="RefSeq" id="WP_197715154.1">
    <property type="nucleotide sequence ID" value="NZ_AP019307.1"/>
</dbReference>
<proteinExistence type="predicted"/>
<name>A0A3G9IFZ8_9ACTN</name>
<protein>
    <recommendedName>
        <fullName evidence="2">SHOCT domain-containing protein</fullName>
    </recommendedName>
</protein>
<keyword evidence="4" id="KW-1185">Reference proteome</keyword>
<evidence type="ECO:0000256" key="1">
    <source>
        <dbReference type="SAM" id="Phobius"/>
    </source>
</evidence>
<dbReference type="InterPro" id="IPR018649">
    <property type="entry name" value="SHOCT"/>
</dbReference>
<feature type="transmembrane region" description="Helical" evidence="1">
    <location>
        <begin position="53"/>
        <end position="74"/>
    </location>
</feature>
<dbReference type="Proteomes" id="UP000271573">
    <property type="component" value="Chromosome"/>
</dbReference>
<dbReference type="AlphaFoldDB" id="A0A3G9IFZ8"/>
<feature type="domain" description="SHOCT" evidence="2">
    <location>
        <begin position="192"/>
        <end position="219"/>
    </location>
</feature>
<accession>A0A3G9IFZ8</accession>